<dbReference type="InterPro" id="IPR001967">
    <property type="entry name" value="Peptidase_S11_N"/>
</dbReference>
<dbReference type="PANTHER" id="PTHR21581">
    <property type="entry name" value="D-ALANYL-D-ALANINE CARBOXYPEPTIDASE"/>
    <property type="match status" value="1"/>
</dbReference>
<feature type="domain" description="Peptidase S11 D-alanyl-D-alanine carboxypeptidase A N-terminal" evidence="1">
    <location>
        <begin position="8"/>
        <end position="174"/>
    </location>
</feature>
<accession>J9FYD8</accession>
<protein>
    <submittedName>
        <fullName evidence="2">Serine-type D-Ala-D-Ala carboxypeptidase</fullName>
    </submittedName>
</protein>
<comment type="caution">
    <text evidence="2">The sequence shown here is derived from an EMBL/GenBank/DDBJ whole genome shotgun (WGS) entry which is preliminary data.</text>
</comment>
<keyword evidence="2" id="KW-0645">Protease</keyword>
<dbReference type="GO" id="GO:0009002">
    <property type="term" value="F:serine-type D-Ala-D-Ala carboxypeptidase activity"/>
    <property type="evidence" value="ECO:0007669"/>
    <property type="project" value="InterPro"/>
</dbReference>
<proteinExistence type="predicted"/>
<dbReference type="Gene3D" id="3.40.710.10">
    <property type="entry name" value="DD-peptidase/beta-lactamase superfamily"/>
    <property type="match status" value="1"/>
</dbReference>
<reference evidence="2" key="1">
    <citation type="journal article" date="2012" name="PLoS ONE">
        <title>Gene sets for utilization of primary and secondary nutrition supplies in the distal gut of endangered iberian lynx.</title>
        <authorList>
            <person name="Alcaide M."/>
            <person name="Messina E."/>
            <person name="Richter M."/>
            <person name="Bargiela R."/>
            <person name="Peplies J."/>
            <person name="Huws S.A."/>
            <person name="Newbold C.J."/>
            <person name="Golyshin P.N."/>
            <person name="Simon M.A."/>
            <person name="Lopez G."/>
            <person name="Yakimov M.M."/>
            <person name="Ferrer M."/>
        </authorList>
    </citation>
    <scope>NUCLEOTIDE SEQUENCE</scope>
</reference>
<keyword evidence="2" id="KW-0121">Carboxypeptidase</keyword>
<name>J9FYD8_9ZZZZ</name>
<dbReference type="EMBL" id="AMCI01006320">
    <property type="protein sequence ID" value="EJW94537.1"/>
    <property type="molecule type" value="Genomic_DNA"/>
</dbReference>
<dbReference type="AlphaFoldDB" id="J9FYD8"/>
<dbReference type="InterPro" id="IPR012338">
    <property type="entry name" value="Beta-lactam/transpept-like"/>
</dbReference>
<dbReference type="PANTHER" id="PTHR21581:SF6">
    <property type="entry name" value="TRAFFICKING PROTEIN PARTICLE COMPLEX SUBUNIT 12"/>
    <property type="match status" value="1"/>
</dbReference>
<dbReference type="GO" id="GO:0006508">
    <property type="term" value="P:proteolysis"/>
    <property type="evidence" value="ECO:0007669"/>
    <property type="project" value="InterPro"/>
</dbReference>
<feature type="non-terminal residue" evidence="2">
    <location>
        <position position="213"/>
    </location>
</feature>
<organism evidence="2">
    <name type="scientific">gut metagenome</name>
    <dbReference type="NCBI Taxonomy" id="749906"/>
    <lineage>
        <taxon>unclassified sequences</taxon>
        <taxon>metagenomes</taxon>
        <taxon>organismal metagenomes</taxon>
    </lineage>
</organism>
<evidence type="ECO:0000259" key="1">
    <source>
        <dbReference type="Pfam" id="PF00768"/>
    </source>
</evidence>
<keyword evidence="2" id="KW-0378">Hydrolase</keyword>
<gene>
    <name evidence="2" type="ORF">EVA_17356</name>
</gene>
<sequence length="213" mass="23060">MLPDLKPGNSTINAKVGEQLTVEQCLYAILLASANEVCTQMAVRVAGSVSNFTALMNEKAAELGCENTHFVNANGLPDPNHYTTAHDLARILAAAVANEDFCRISGSSKYTIPATNLTDTPRDLTNTHILIEDGPDHYPGVLAGKTGHTEAAKNTLVTAAKRDDMTLICVVMRSDGDHRFTDTAALLDYGFQEFHMLPVHWMDEENPAGYAVL</sequence>
<dbReference type="SUPFAM" id="SSF56601">
    <property type="entry name" value="beta-lactamase/transpeptidase-like"/>
    <property type="match status" value="1"/>
</dbReference>
<evidence type="ECO:0000313" key="2">
    <source>
        <dbReference type="EMBL" id="EJW94537.1"/>
    </source>
</evidence>
<dbReference type="Pfam" id="PF00768">
    <property type="entry name" value="Peptidase_S11"/>
    <property type="match status" value="1"/>
</dbReference>